<evidence type="ECO:0000313" key="2">
    <source>
        <dbReference type="EMBL" id="ETS87003.1"/>
    </source>
</evidence>
<sequence length="179" mass="20834">MPRNKKGAKAKAITVEPKNPPKKPKVVEEWEAYFKKGDLQDWLRFMGDLGLRQDYSSITKCRKALKNVWVNIHDFLHAVKNNQKPRRFASQHELARYTLDSRKTYPKKNIPQGSPLRRLLAHIHQPSIGEKRLSKQEQQHEYQKQLAHALAIVEKEHRLKGAYTPESDEESLYLSSNGL</sequence>
<dbReference type="OrthoDB" id="6105938at2759"/>
<dbReference type="InParanoid" id="W3XLR4"/>
<dbReference type="EMBL" id="KI912109">
    <property type="protein sequence ID" value="ETS87003.1"/>
    <property type="molecule type" value="Genomic_DNA"/>
</dbReference>
<dbReference type="GeneID" id="19265844"/>
<reference evidence="3" key="1">
    <citation type="journal article" date="2015" name="BMC Genomics">
        <title>Genomic and transcriptomic analysis of the endophytic fungus Pestalotiopsis fici reveals its lifestyle and high potential for synthesis of natural products.</title>
        <authorList>
            <person name="Wang X."/>
            <person name="Zhang X."/>
            <person name="Liu L."/>
            <person name="Xiang M."/>
            <person name="Wang W."/>
            <person name="Sun X."/>
            <person name="Che Y."/>
            <person name="Guo L."/>
            <person name="Liu G."/>
            <person name="Guo L."/>
            <person name="Wang C."/>
            <person name="Yin W.B."/>
            <person name="Stadler M."/>
            <person name="Zhang X."/>
            <person name="Liu X."/>
        </authorList>
    </citation>
    <scope>NUCLEOTIDE SEQUENCE [LARGE SCALE GENOMIC DNA]</scope>
    <source>
        <strain evidence="3">W106-1 / CGMCC3.15140</strain>
    </source>
</reference>
<name>W3XLR4_PESFW</name>
<dbReference type="KEGG" id="pfy:PFICI_00831"/>
<dbReference type="HOGENOM" id="CLU_1503966_0_0_1"/>
<dbReference type="PANTHER" id="PTHR38846:SF1">
    <property type="entry name" value="C3H1-TYPE DOMAIN-CONTAINING PROTEIN"/>
    <property type="match status" value="1"/>
</dbReference>
<keyword evidence="3" id="KW-1185">Reference proteome</keyword>
<organism evidence="2 3">
    <name type="scientific">Pestalotiopsis fici (strain W106-1 / CGMCC3.15140)</name>
    <dbReference type="NCBI Taxonomy" id="1229662"/>
    <lineage>
        <taxon>Eukaryota</taxon>
        <taxon>Fungi</taxon>
        <taxon>Dikarya</taxon>
        <taxon>Ascomycota</taxon>
        <taxon>Pezizomycotina</taxon>
        <taxon>Sordariomycetes</taxon>
        <taxon>Xylariomycetidae</taxon>
        <taxon>Amphisphaeriales</taxon>
        <taxon>Sporocadaceae</taxon>
        <taxon>Pestalotiopsis</taxon>
    </lineage>
</organism>
<evidence type="ECO:0000256" key="1">
    <source>
        <dbReference type="SAM" id="MobiDB-lite"/>
    </source>
</evidence>
<dbReference type="PANTHER" id="PTHR38846">
    <property type="entry name" value="C3H1-TYPE DOMAIN-CONTAINING PROTEIN"/>
    <property type="match status" value="1"/>
</dbReference>
<evidence type="ECO:0000313" key="3">
    <source>
        <dbReference type="Proteomes" id="UP000030651"/>
    </source>
</evidence>
<dbReference type="AlphaFoldDB" id="W3XLR4"/>
<protein>
    <submittedName>
        <fullName evidence="2">Uncharacterized protein</fullName>
    </submittedName>
</protein>
<dbReference type="eggNOG" id="ENOG502S8YJ">
    <property type="taxonomic scope" value="Eukaryota"/>
</dbReference>
<feature type="region of interest" description="Disordered" evidence="1">
    <location>
        <begin position="1"/>
        <end position="23"/>
    </location>
</feature>
<accession>W3XLR4</accession>
<dbReference type="RefSeq" id="XP_007827603.1">
    <property type="nucleotide sequence ID" value="XM_007829412.1"/>
</dbReference>
<dbReference type="Proteomes" id="UP000030651">
    <property type="component" value="Unassembled WGS sequence"/>
</dbReference>
<proteinExistence type="predicted"/>
<gene>
    <name evidence="2" type="ORF">PFICI_00831</name>
</gene>